<evidence type="ECO:0008006" key="3">
    <source>
        <dbReference type="Google" id="ProtNLM"/>
    </source>
</evidence>
<protein>
    <recommendedName>
        <fullName evidence="3">Replication-relaxation</fullName>
    </recommendedName>
</protein>
<accession>A0ABQ5TVA1</accession>
<gene>
    <name evidence="1" type="ORF">GCM10007891_19360</name>
</gene>
<comment type="caution">
    <text evidence="1">The sequence shown here is derived from an EMBL/GenBank/DDBJ whole genome shotgun (WGS) entry which is preliminary data.</text>
</comment>
<dbReference type="RefSeq" id="WP_284723202.1">
    <property type="nucleotide sequence ID" value="NZ_BSND01000005.1"/>
</dbReference>
<proteinExistence type="predicted"/>
<name>A0ABQ5TVA1_9GAMM</name>
<keyword evidence="2" id="KW-1185">Reference proteome</keyword>
<evidence type="ECO:0000313" key="2">
    <source>
        <dbReference type="Proteomes" id="UP001161423"/>
    </source>
</evidence>
<reference evidence="1" key="1">
    <citation type="journal article" date="2014" name="Int. J. Syst. Evol. Microbiol.">
        <title>Complete genome of a new Firmicutes species belonging to the dominant human colonic microbiota ('Ruminococcus bicirculans') reveals two chromosomes and a selective capacity to utilize plant glucans.</title>
        <authorList>
            <consortium name="NISC Comparative Sequencing Program"/>
            <person name="Wegmann U."/>
            <person name="Louis P."/>
            <person name="Goesmann A."/>
            <person name="Henrissat B."/>
            <person name="Duncan S.H."/>
            <person name="Flint H.J."/>
        </authorList>
    </citation>
    <scope>NUCLEOTIDE SEQUENCE</scope>
    <source>
        <strain evidence="1">NBRC 102424</strain>
    </source>
</reference>
<dbReference type="Proteomes" id="UP001161423">
    <property type="component" value="Unassembled WGS sequence"/>
</dbReference>
<reference evidence="1" key="2">
    <citation type="submission" date="2023-01" db="EMBL/GenBank/DDBJ databases">
        <title>Draft genome sequence of Methylophaga thalassica strain NBRC 102424.</title>
        <authorList>
            <person name="Sun Q."/>
            <person name="Mori K."/>
        </authorList>
    </citation>
    <scope>NUCLEOTIDE SEQUENCE</scope>
    <source>
        <strain evidence="1">NBRC 102424</strain>
    </source>
</reference>
<organism evidence="1 2">
    <name type="scientific">Methylophaga thalassica</name>
    <dbReference type="NCBI Taxonomy" id="40223"/>
    <lineage>
        <taxon>Bacteria</taxon>
        <taxon>Pseudomonadati</taxon>
        <taxon>Pseudomonadota</taxon>
        <taxon>Gammaproteobacteria</taxon>
        <taxon>Thiotrichales</taxon>
        <taxon>Piscirickettsiaceae</taxon>
        <taxon>Methylophaga</taxon>
    </lineage>
</organism>
<evidence type="ECO:0000313" key="1">
    <source>
        <dbReference type="EMBL" id="GLQ00083.1"/>
    </source>
</evidence>
<dbReference type="EMBL" id="BSND01000005">
    <property type="protein sequence ID" value="GLQ00083.1"/>
    <property type="molecule type" value="Genomic_DNA"/>
</dbReference>
<sequence length="244" mass="28973">MDKHARFEEKRDFLIEWVLEFHYTTPRILCSALGLNRQHQSNFFASLKKSGLFKFIRHPFIRENVIILSHQGRNYAFLLSELAESYSMTESRITGSNLIHNLNVQQAVISRADLSRPFNFRFDKHVTEITKGKRPDAVYMKNGVWHALEVEITQKSRNRIYAGFLEQIENMKSEHYEHVEYIFPSASLMSRYQKRFNDDFWPVVYRDKTGKFKQQIRDGELVMADARSDKIRQRFSFTTGMPYQ</sequence>